<dbReference type="PANTHER" id="PTHR37987">
    <property type="entry name" value="CHROMOSOME 9, WHOLE GENOME SHOTGUN SEQUENCE"/>
    <property type="match status" value="1"/>
</dbReference>
<accession>A0A9P6U0Y6</accession>
<evidence type="ECO:0000256" key="1">
    <source>
        <dbReference type="ARBA" id="ARBA00022631"/>
    </source>
</evidence>
<sequence length="193" mass="21579">MTHAAAPVTLPSIEFLNTEATIKDFATAVTLLFEPAPPIVQHLYSKRPYPTYSALIDETSYLLENVDKFLTTTEQLDVINAHPRIGAAKANLSALSLIEQGYTPADAAKKVDETATPSQDDEVTQSTLKRLNQEYEDKYGFKFVVFVNGRPRSVIIPVMEERIHKSTREAEMKIALTDMVLIARDRLKKLNVA</sequence>
<reference evidence="3" key="1">
    <citation type="journal article" date="2020" name="Fungal Divers.">
        <title>Resolving the Mortierellaceae phylogeny through synthesis of multi-gene phylogenetics and phylogenomics.</title>
        <authorList>
            <person name="Vandepol N."/>
            <person name="Liber J."/>
            <person name="Desiro A."/>
            <person name="Na H."/>
            <person name="Kennedy M."/>
            <person name="Barry K."/>
            <person name="Grigoriev I.V."/>
            <person name="Miller A.N."/>
            <person name="O'Donnell K."/>
            <person name="Stajich J.E."/>
            <person name="Bonito G."/>
        </authorList>
    </citation>
    <scope>NUCLEOTIDE SEQUENCE</scope>
    <source>
        <strain evidence="3">KOD948</strain>
    </source>
</reference>
<protein>
    <recommendedName>
        <fullName evidence="2">Oxo-4-hydroxy-4-carboxy-5-ureidoimidazoline decarboxylase domain-containing protein</fullName>
    </recommendedName>
</protein>
<dbReference type="GO" id="GO:0006144">
    <property type="term" value="P:purine nucleobase metabolic process"/>
    <property type="evidence" value="ECO:0007669"/>
    <property type="project" value="UniProtKB-KW"/>
</dbReference>
<dbReference type="AlphaFoldDB" id="A0A9P6U0Y6"/>
<feature type="domain" description="Oxo-4-hydroxy-4-carboxy-5-ureidoimidazoline decarboxylase" evidence="2">
    <location>
        <begin position="22"/>
        <end position="188"/>
    </location>
</feature>
<dbReference type="InterPro" id="IPR018020">
    <property type="entry name" value="OHCU_decarboxylase"/>
</dbReference>
<dbReference type="EMBL" id="JAAAJA010000375">
    <property type="protein sequence ID" value="KAG0254936.1"/>
    <property type="molecule type" value="Genomic_DNA"/>
</dbReference>
<keyword evidence="1" id="KW-0659">Purine metabolism</keyword>
<name>A0A9P6U0Y6_9FUNG</name>
<dbReference type="InterPro" id="IPR036778">
    <property type="entry name" value="OHCU_decarboxylase_sf"/>
</dbReference>
<dbReference type="Proteomes" id="UP000726737">
    <property type="component" value="Unassembled WGS sequence"/>
</dbReference>
<gene>
    <name evidence="3" type="ORF">BG011_005425</name>
</gene>
<dbReference type="SUPFAM" id="SSF158694">
    <property type="entry name" value="UraD-Like"/>
    <property type="match status" value="1"/>
</dbReference>
<dbReference type="Pfam" id="PF09349">
    <property type="entry name" value="OHCU_decarbox"/>
    <property type="match status" value="1"/>
</dbReference>
<organism evidence="3 4">
    <name type="scientific">Mortierella polycephala</name>
    <dbReference type="NCBI Taxonomy" id="41804"/>
    <lineage>
        <taxon>Eukaryota</taxon>
        <taxon>Fungi</taxon>
        <taxon>Fungi incertae sedis</taxon>
        <taxon>Mucoromycota</taxon>
        <taxon>Mortierellomycotina</taxon>
        <taxon>Mortierellomycetes</taxon>
        <taxon>Mortierellales</taxon>
        <taxon>Mortierellaceae</taxon>
        <taxon>Mortierella</taxon>
    </lineage>
</organism>
<dbReference type="Gene3D" id="1.10.3330.10">
    <property type="entry name" value="Oxo-4-hydroxy-4-carboxy-5-ureidoimidazoline decarboxylase"/>
    <property type="match status" value="1"/>
</dbReference>
<keyword evidence="4" id="KW-1185">Reference proteome</keyword>
<comment type="caution">
    <text evidence="3">The sequence shown here is derived from an EMBL/GenBank/DDBJ whole genome shotgun (WGS) entry which is preliminary data.</text>
</comment>
<dbReference type="PANTHER" id="PTHR37987:SF1">
    <property type="entry name" value="OXO-4-HYDROXY-4-CARBOXY-5-UREIDOIMIDAZOLINE DECARBOXYLASE DOMAIN-CONTAINING PROTEIN"/>
    <property type="match status" value="1"/>
</dbReference>
<evidence type="ECO:0000313" key="4">
    <source>
        <dbReference type="Proteomes" id="UP000726737"/>
    </source>
</evidence>
<proteinExistence type="predicted"/>
<evidence type="ECO:0000259" key="2">
    <source>
        <dbReference type="Pfam" id="PF09349"/>
    </source>
</evidence>
<evidence type="ECO:0000313" key="3">
    <source>
        <dbReference type="EMBL" id="KAG0254936.1"/>
    </source>
</evidence>
<dbReference type="OrthoDB" id="5398391at2759"/>